<keyword evidence="3" id="KW-1185">Reference proteome</keyword>
<dbReference type="EMBL" id="AP023322">
    <property type="protein sequence ID" value="BCI62414.1"/>
    <property type="molecule type" value="Genomic_DNA"/>
</dbReference>
<evidence type="ECO:0000313" key="3">
    <source>
        <dbReference type="Proteomes" id="UP000594042"/>
    </source>
</evidence>
<feature type="chain" id="PRO_5028801352" evidence="1">
    <location>
        <begin position="21"/>
        <end position="140"/>
    </location>
</feature>
<dbReference type="Proteomes" id="UP000594042">
    <property type="component" value="Chromosome"/>
</dbReference>
<gene>
    <name evidence="2" type="ORF">Cop2CBH44_07670</name>
</gene>
<organism evidence="2 3">
    <name type="scientific">Coprobacter secundus subsp. similis</name>
    <dbReference type="NCBI Taxonomy" id="2751153"/>
    <lineage>
        <taxon>Bacteria</taxon>
        <taxon>Pseudomonadati</taxon>
        <taxon>Bacteroidota</taxon>
        <taxon>Bacteroidia</taxon>
        <taxon>Bacteroidales</taxon>
        <taxon>Barnesiellaceae</taxon>
        <taxon>Coprobacter</taxon>
    </lineage>
</organism>
<proteinExistence type="predicted"/>
<reference evidence="3" key="1">
    <citation type="submission" date="2020-07" db="EMBL/GenBank/DDBJ databases">
        <title>Complete genome sequencing of Coprobacter sp. strain 2CBH44.</title>
        <authorList>
            <person name="Sakamoto M."/>
            <person name="Murakami T."/>
            <person name="Mori H."/>
        </authorList>
    </citation>
    <scope>NUCLEOTIDE SEQUENCE [LARGE SCALE GENOMIC DNA]</scope>
    <source>
        <strain evidence="3">2CBH44</strain>
    </source>
</reference>
<name>A0A7G1HVI0_9BACT</name>
<dbReference type="KEGG" id="copr:Cop2CBH44_07670"/>
<evidence type="ECO:0000256" key="1">
    <source>
        <dbReference type="SAM" id="SignalP"/>
    </source>
</evidence>
<dbReference type="AlphaFoldDB" id="A0A7G1HVI0"/>
<keyword evidence="1" id="KW-0732">Signal</keyword>
<feature type="signal peptide" evidence="1">
    <location>
        <begin position="1"/>
        <end position="20"/>
    </location>
</feature>
<accession>A0A7G1HVI0</accession>
<sequence>MRILIICAFILFGLSNSSKSFDTDSKCNVTYVRTQDSCFYDFPNYQFSAIVQPEFERQDIWSFKEPNIFDSFAGDAIVLSVSNIRCQEFPLILKFISNFQDVLYSNGRKLYTLLKERVQYLSIQKMTFRYFIYALRRILI</sequence>
<protein>
    <submittedName>
        <fullName evidence="2">Uncharacterized protein</fullName>
    </submittedName>
</protein>
<evidence type="ECO:0000313" key="2">
    <source>
        <dbReference type="EMBL" id="BCI62414.1"/>
    </source>
</evidence>